<accession>A0A0H3LZK8</accession>
<dbReference type="EnsemblBacteria" id="CAF28173">
    <property type="protein sequence ID" value="CAF28173"/>
    <property type="gene ID" value="BH14080"/>
</dbReference>
<evidence type="ECO:0000313" key="2">
    <source>
        <dbReference type="EMBL" id="CAF28173.1"/>
    </source>
</evidence>
<organism evidence="2 3">
    <name type="scientific">Bartonella henselae (strain ATCC 49882 / DSM 28221 / CCUG 30454 / Houston 1)</name>
    <name type="common">Rochalimaea henselae</name>
    <dbReference type="NCBI Taxonomy" id="283166"/>
    <lineage>
        <taxon>Bacteria</taxon>
        <taxon>Pseudomonadati</taxon>
        <taxon>Pseudomonadota</taxon>
        <taxon>Alphaproteobacteria</taxon>
        <taxon>Hyphomicrobiales</taxon>
        <taxon>Bartonellaceae</taxon>
        <taxon>Bartonella</taxon>
    </lineage>
</organism>
<name>A0A0H3LZK8_BARHE</name>
<feature type="region of interest" description="Disordered" evidence="1">
    <location>
        <begin position="105"/>
        <end position="149"/>
    </location>
</feature>
<protein>
    <submittedName>
        <fullName evidence="2">Uncharacterized protein</fullName>
    </submittedName>
</protein>
<gene>
    <name evidence="2" type="ordered locus">BH14080</name>
</gene>
<keyword evidence="3" id="KW-1185">Reference proteome</keyword>
<dbReference type="AlphaFoldDB" id="A0A0H3LZK8"/>
<evidence type="ECO:0000256" key="1">
    <source>
        <dbReference type="SAM" id="MobiDB-lite"/>
    </source>
</evidence>
<dbReference type="Proteomes" id="UP000000421">
    <property type="component" value="Chromosome"/>
</dbReference>
<dbReference type="PaxDb" id="283166-BH14080"/>
<evidence type="ECO:0000313" key="3">
    <source>
        <dbReference type="Proteomes" id="UP000000421"/>
    </source>
</evidence>
<proteinExistence type="predicted"/>
<dbReference type="KEGG" id="bhe:BH14080"/>
<reference evidence="2 3" key="1">
    <citation type="journal article" date="2004" name="Proc. Natl. Acad. Sci. U.S.A.">
        <title>The louse-borne human pathogen Bartonella quintana is a genomic derivative of the zoonotic agent Bartonella henselae.</title>
        <authorList>
            <person name="Alsmark U.C.M."/>
            <person name="Frank A.C."/>
            <person name="Karlberg E.O."/>
            <person name="Legault B.-A."/>
            <person name="Ardell D.H."/>
            <person name="Canbaeck B."/>
            <person name="Eriksson A.-S."/>
            <person name="Naeslund A.K."/>
            <person name="Handley S.A."/>
            <person name="Huvet M."/>
            <person name="La Scola B."/>
            <person name="Holmberg M."/>
            <person name="Andersson S.G.E."/>
        </authorList>
    </citation>
    <scope>NUCLEOTIDE SEQUENCE [LARGE SCALE GENOMIC DNA]</scope>
    <source>
        <strain evidence="3">ATCC 49882 / DSM 28221 / CCUG 30454 / Houston 1</strain>
    </source>
</reference>
<feature type="compositionally biased region" description="Polar residues" evidence="1">
    <location>
        <begin position="1"/>
        <end position="11"/>
    </location>
</feature>
<sequence length="149" mass="16606">MRCCHSSSSITPLKKTYPKNHGVPKITRSQGSKIFKHRAKYSTPQASPSLASGSQEEAFFAITGTISTREIVLTSPTALCRNLHRQNLYKKRKTVHTGHISTFPVKTGHKLRTTRQPSKTMAFQKPRAPKAPKSSNIMPNTPPLKHHPL</sequence>
<feature type="region of interest" description="Disordered" evidence="1">
    <location>
        <begin position="1"/>
        <end position="31"/>
    </location>
</feature>
<dbReference type="EMBL" id="BX897699">
    <property type="protein sequence ID" value="CAF28173.1"/>
    <property type="molecule type" value="Genomic_DNA"/>
</dbReference>